<gene>
    <name evidence="1" type="ORF">OIHEL45_19356</name>
</gene>
<organism evidence="1 2">
    <name type="scientific">Sulfitobacter indolifex HEL-45</name>
    <dbReference type="NCBI Taxonomy" id="391624"/>
    <lineage>
        <taxon>Bacteria</taxon>
        <taxon>Pseudomonadati</taxon>
        <taxon>Pseudomonadota</taxon>
        <taxon>Alphaproteobacteria</taxon>
        <taxon>Rhodobacterales</taxon>
        <taxon>Roseobacteraceae</taxon>
        <taxon>Sulfitobacter</taxon>
    </lineage>
</organism>
<accession>A0ABP2D4J3</accession>
<dbReference type="EMBL" id="ABID01000032">
    <property type="protein sequence ID" value="EDQ03198.1"/>
    <property type="molecule type" value="Genomic_DNA"/>
</dbReference>
<dbReference type="RefSeq" id="WP_007121218.1">
    <property type="nucleotide sequence ID" value="NZ_ABID01000032.1"/>
</dbReference>
<sequence length="90" mass="9852">MEGLLGQVELAKVFSVRLAGEGMPNDAILRESWLSALALDGLTLRALGYANDDADDVVNRLRKSDVERLDQQITAAERARARGYCRSDCA</sequence>
<evidence type="ECO:0000313" key="1">
    <source>
        <dbReference type="EMBL" id="EDQ03198.1"/>
    </source>
</evidence>
<name>A0ABP2D4J3_9RHOB</name>
<protein>
    <submittedName>
        <fullName evidence="1">Uncharacterized protein</fullName>
    </submittedName>
</protein>
<dbReference type="Proteomes" id="UP000003257">
    <property type="component" value="Unassembled WGS sequence"/>
</dbReference>
<evidence type="ECO:0000313" key="2">
    <source>
        <dbReference type="Proteomes" id="UP000003257"/>
    </source>
</evidence>
<keyword evidence="2" id="KW-1185">Reference proteome</keyword>
<reference evidence="1 2" key="1">
    <citation type="submission" date="2007-11" db="EMBL/GenBank/DDBJ databases">
        <authorList>
            <person name="Wagner-Dobler I."/>
            <person name="Ferriera S."/>
            <person name="Johnson J."/>
            <person name="Kravitz S."/>
            <person name="Beeson K."/>
            <person name="Sutton G."/>
            <person name="Rogers Y.-H."/>
            <person name="Friedman R."/>
            <person name="Frazier M."/>
            <person name="Venter J.C."/>
        </authorList>
    </citation>
    <scope>NUCLEOTIDE SEQUENCE [LARGE SCALE GENOMIC DNA]</scope>
    <source>
        <strain evidence="1 2">HEL-45</strain>
    </source>
</reference>
<comment type="caution">
    <text evidence="1">The sequence shown here is derived from an EMBL/GenBank/DDBJ whole genome shotgun (WGS) entry which is preliminary data.</text>
</comment>
<proteinExistence type="predicted"/>